<evidence type="ECO:0000259" key="1">
    <source>
        <dbReference type="Pfam" id="PF09314"/>
    </source>
</evidence>
<dbReference type="Gene3D" id="3.40.50.2000">
    <property type="entry name" value="Glycogen Phosphorylase B"/>
    <property type="match status" value="2"/>
</dbReference>
<dbReference type="PANTHER" id="PTHR46401">
    <property type="entry name" value="GLYCOSYLTRANSFERASE WBBK-RELATED"/>
    <property type="match status" value="1"/>
</dbReference>
<dbReference type="KEGG" id="ddu:GF1_21180"/>
<evidence type="ECO:0000259" key="2">
    <source>
        <dbReference type="Pfam" id="PF13524"/>
    </source>
</evidence>
<keyword evidence="4" id="KW-1185">Reference proteome</keyword>
<dbReference type="EMBL" id="AP024233">
    <property type="protein sequence ID" value="BCO09742.1"/>
    <property type="molecule type" value="Genomic_DNA"/>
</dbReference>
<organism evidence="3 4">
    <name type="scientific">Desulfolithobacter dissulfuricans</name>
    <dbReference type="NCBI Taxonomy" id="2795293"/>
    <lineage>
        <taxon>Bacteria</taxon>
        <taxon>Pseudomonadati</taxon>
        <taxon>Thermodesulfobacteriota</taxon>
        <taxon>Desulfobulbia</taxon>
        <taxon>Desulfobulbales</taxon>
        <taxon>Desulfobulbaceae</taxon>
        <taxon>Desulfolithobacter</taxon>
    </lineage>
</organism>
<protein>
    <recommendedName>
        <fullName evidence="5">DUF1972 domain-containing protein</fullName>
    </recommendedName>
</protein>
<proteinExistence type="predicted"/>
<dbReference type="SUPFAM" id="SSF53756">
    <property type="entry name" value="UDP-Glycosyltransferase/glycogen phosphorylase"/>
    <property type="match status" value="1"/>
</dbReference>
<dbReference type="Pfam" id="PF13524">
    <property type="entry name" value="Glyco_trans_1_2"/>
    <property type="match status" value="1"/>
</dbReference>
<feature type="domain" description="Spore protein YkvP/CgeB glycosyl transferase-like" evidence="2">
    <location>
        <begin position="196"/>
        <end position="278"/>
    </location>
</feature>
<accession>A0A915U622</accession>
<feature type="domain" description="DUF1972" evidence="1">
    <location>
        <begin position="21"/>
        <end position="96"/>
    </location>
</feature>
<evidence type="ECO:0008006" key="5">
    <source>
        <dbReference type="Google" id="ProtNLM"/>
    </source>
</evidence>
<dbReference type="PANTHER" id="PTHR46401:SF8">
    <property type="entry name" value="BLL6006 PROTEIN"/>
    <property type="match status" value="1"/>
</dbReference>
<sequence length="298" mass="33144">MRRATREGGIVLSLGYGTAVFSGVFRRFGIPNLINMDGVEWRRTQWSLPAKAWLYMNERVGCLIGNHLIADHPEIANHLATRVRRDKITMIPYGADQVTKAAEEPIRKLGLTPGEYALVIARPEPDNSILEIVKAFGCPASGKKLVVLGRFDVEGSSYHRSVVEAASESVLFPGAIYDLSVTQSLRFHAALYVHGHRVGGTNPSLVEALGAGSPVLAHDNPFNRWVAGSGAHFFNNETDCAHKFAELLENRHEQERMRAASLRRFKEQFTWEKVLQQYRDLIGKFLPVSSANPPSRQA</sequence>
<gene>
    <name evidence="3" type="ORF">GF1_21180</name>
</gene>
<evidence type="ECO:0000313" key="3">
    <source>
        <dbReference type="EMBL" id="BCO09742.1"/>
    </source>
</evidence>
<dbReference type="GO" id="GO:0016757">
    <property type="term" value="F:glycosyltransferase activity"/>
    <property type="evidence" value="ECO:0007669"/>
    <property type="project" value="TreeGrafter"/>
</dbReference>
<dbReference type="AlphaFoldDB" id="A0A915U622"/>
<reference evidence="3" key="1">
    <citation type="submission" date="2020-12" db="EMBL/GenBank/DDBJ databases">
        <title>Desulfobium dissulfuricans gen. nov., sp. nov., a novel mesophilic, sulfate-reducing bacterium isolated from a deep-sea hydrothermal vent.</title>
        <authorList>
            <person name="Hashimoto Y."/>
            <person name="Tame A."/>
            <person name="Sawayama S."/>
            <person name="Miyazaki J."/>
            <person name="Takai K."/>
            <person name="Nakagawa S."/>
        </authorList>
    </citation>
    <scope>NUCLEOTIDE SEQUENCE</scope>
    <source>
        <strain evidence="3">GF1</strain>
    </source>
</reference>
<dbReference type="Pfam" id="PF09314">
    <property type="entry name" value="DUF1972"/>
    <property type="match status" value="1"/>
</dbReference>
<name>A0A915U622_9BACT</name>
<dbReference type="InterPro" id="IPR015393">
    <property type="entry name" value="DUF1972"/>
</dbReference>
<dbReference type="InterPro" id="IPR055259">
    <property type="entry name" value="YkvP/CgeB_Glyco_trans-like"/>
</dbReference>
<evidence type="ECO:0000313" key="4">
    <source>
        <dbReference type="Proteomes" id="UP001063350"/>
    </source>
</evidence>
<dbReference type="Proteomes" id="UP001063350">
    <property type="component" value="Chromosome"/>
</dbReference>